<dbReference type="AlphaFoldDB" id="A0A2P2J8C6"/>
<organism evidence="1">
    <name type="scientific">Rhizophora mucronata</name>
    <name type="common">Asiatic mangrove</name>
    <dbReference type="NCBI Taxonomy" id="61149"/>
    <lineage>
        <taxon>Eukaryota</taxon>
        <taxon>Viridiplantae</taxon>
        <taxon>Streptophyta</taxon>
        <taxon>Embryophyta</taxon>
        <taxon>Tracheophyta</taxon>
        <taxon>Spermatophyta</taxon>
        <taxon>Magnoliopsida</taxon>
        <taxon>eudicotyledons</taxon>
        <taxon>Gunneridae</taxon>
        <taxon>Pentapetalae</taxon>
        <taxon>rosids</taxon>
        <taxon>fabids</taxon>
        <taxon>Malpighiales</taxon>
        <taxon>Rhizophoraceae</taxon>
        <taxon>Rhizophora</taxon>
    </lineage>
</organism>
<evidence type="ECO:0000313" key="1">
    <source>
        <dbReference type="EMBL" id="MBW89657.1"/>
    </source>
</evidence>
<dbReference type="EMBL" id="GGEC01009174">
    <property type="protein sequence ID" value="MBW89657.1"/>
    <property type="molecule type" value="Transcribed_RNA"/>
</dbReference>
<protein>
    <submittedName>
        <fullName evidence="1">Uncharacterized protein MANES_01G077800</fullName>
    </submittedName>
</protein>
<accession>A0A2P2J8C6</accession>
<reference evidence="1" key="1">
    <citation type="submission" date="2018-02" db="EMBL/GenBank/DDBJ databases">
        <title>Rhizophora mucronata_Transcriptome.</title>
        <authorList>
            <person name="Meera S.P."/>
            <person name="Sreeshan A."/>
            <person name="Augustine A."/>
        </authorList>
    </citation>
    <scope>NUCLEOTIDE SEQUENCE</scope>
    <source>
        <tissue evidence="1">Leaf</tissue>
    </source>
</reference>
<proteinExistence type="predicted"/>
<sequence length="69" mass="7685">MPHQTPQKRIVGPARTHSMGSLPLDYWSSHVLWPLSISPILRVQPPPLRKLREQGQPQFVAVGLALVVA</sequence>
<name>A0A2P2J8C6_RHIMU</name>